<protein>
    <submittedName>
        <fullName evidence="1">Uncharacterized protein</fullName>
    </submittedName>
</protein>
<dbReference type="AlphaFoldDB" id="A0A2N1MLP7"/>
<dbReference type="VEuPathDB" id="FungiDB:FUN_012759"/>
<organism evidence="1 2">
    <name type="scientific">Rhizophagus irregularis</name>
    <dbReference type="NCBI Taxonomy" id="588596"/>
    <lineage>
        <taxon>Eukaryota</taxon>
        <taxon>Fungi</taxon>
        <taxon>Fungi incertae sedis</taxon>
        <taxon>Mucoromycota</taxon>
        <taxon>Glomeromycotina</taxon>
        <taxon>Glomeromycetes</taxon>
        <taxon>Glomerales</taxon>
        <taxon>Glomeraceae</taxon>
        <taxon>Rhizophagus</taxon>
    </lineage>
</organism>
<reference evidence="1 2" key="2">
    <citation type="submission" date="2017-10" db="EMBL/GenBank/DDBJ databases">
        <title>Extensive intraspecific genome diversity in a model arbuscular mycorrhizal fungus.</title>
        <authorList>
            <person name="Chen E.C.H."/>
            <person name="Morin E."/>
            <person name="Baudet D."/>
            <person name="Noel J."/>
            <person name="Ndikumana S."/>
            <person name="Charron P."/>
            <person name="St-Onge C."/>
            <person name="Giorgi J."/>
            <person name="Grigoriev I.V."/>
            <person name="Roux C."/>
            <person name="Martin F.M."/>
            <person name="Corradi N."/>
        </authorList>
    </citation>
    <scope>NUCLEOTIDE SEQUENCE [LARGE SCALE GENOMIC DNA]</scope>
    <source>
        <strain evidence="1 2">C2</strain>
    </source>
</reference>
<dbReference type="OrthoDB" id="2342016at2759"/>
<sequence>MPHNFFRNILTKKRDAKENLKKIYSKQEINDIFNPPEIPAVTDVVEAVSYVVNHLNNCVKLRTDVELGLIIEYDEFIKDKVYRTLRIGQRFTEITEKSTNIDLNMAEYSMNVSHYVQYLIDKKVIDDEFLESMQILLTTSNEFRAKFSEINEGYSAINRDLKVIRNECIEKDKEIKKDIRNTGFDIDKHERESFGRNAITTISGVTTVASYFIFPYAIPFLAGWFVSNLSESLNHPNDVDGLKNKVESLNRYLKQLEGFEVILNNILQVVVKFEIYWREHVERISALIRKTEYERVRHVKLSEVEGSLIVKKWKDLEREFRDYHRRIFKELKNITI</sequence>
<evidence type="ECO:0000313" key="1">
    <source>
        <dbReference type="EMBL" id="PKK62574.1"/>
    </source>
</evidence>
<accession>A0A2N1MLP7</accession>
<gene>
    <name evidence="1" type="ORF">RhiirC2_814368</name>
</gene>
<dbReference type="EMBL" id="LLXL01001876">
    <property type="protein sequence ID" value="PKK62574.1"/>
    <property type="molecule type" value="Genomic_DNA"/>
</dbReference>
<comment type="caution">
    <text evidence="1">The sequence shown here is derived from an EMBL/GenBank/DDBJ whole genome shotgun (WGS) entry which is preliminary data.</text>
</comment>
<proteinExistence type="predicted"/>
<dbReference type="Proteomes" id="UP000233469">
    <property type="component" value="Unassembled WGS sequence"/>
</dbReference>
<evidence type="ECO:0000313" key="2">
    <source>
        <dbReference type="Proteomes" id="UP000233469"/>
    </source>
</evidence>
<name>A0A2N1MLP7_9GLOM</name>
<reference evidence="1 2" key="1">
    <citation type="submission" date="2016-04" db="EMBL/GenBank/DDBJ databases">
        <title>Genome analyses suggest a sexual origin of heterokaryosis in a supposedly ancient asexual fungus.</title>
        <authorList>
            <person name="Ropars J."/>
            <person name="Sedzielewska K."/>
            <person name="Noel J."/>
            <person name="Charron P."/>
            <person name="Farinelli L."/>
            <person name="Marton T."/>
            <person name="Kruger M."/>
            <person name="Pelin A."/>
            <person name="Brachmann A."/>
            <person name="Corradi N."/>
        </authorList>
    </citation>
    <scope>NUCLEOTIDE SEQUENCE [LARGE SCALE GENOMIC DNA]</scope>
    <source>
        <strain evidence="1 2">C2</strain>
    </source>
</reference>